<reference evidence="4" key="2">
    <citation type="submission" date="2025-09" db="UniProtKB">
        <authorList>
            <consortium name="Ensembl"/>
        </authorList>
    </citation>
    <scope>IDENTIFICATION</scope>
</reference>
<protein>
    <recommendedName>
        <fullName evidence="3">Ig-like domain-containing protein</fullName>
    </recommendedName>
</protein>
<proteinExistence type="predicted"/>
<accession>A0A8C5WRM8</accession>
<feature type="domain" description="Ig-like" evidence="3">
    <location>
        <begin position="13"/>
        <end position="120"/>
    </location>
</feature>
<dbReference type="SUPFAM" id="SSF48726">
    <property type="entry name" value="Immunoglobulin"/>
    <property type="match status" value="1"/>
</dbReference>
<organism evidence="4 5">
    <name type="scientific">Laticauda laticaudata</name>
    <name type="common">Blue-ringed sea krait</name>
    <name type="synonym">Blue-lipped sea krait</name>
    <dbReference type="NCBI Taxonomy" id="8630"/>
    <lineage>
        <taxon>Eukaryota</taxon>
        <taxon>Metazoa</taxon>
        <taxon>Chordata</taxon>
        <taxon>Craniata</taxon>
        <taxon>Vertebrata</taxon>
        <taxon>Euteleostomi</taxon>
        <taxon>Lepidosauria</taxon>
        <taxon>Squamata</taxon>
        <taxon>Bifurcata</taxon>
        <taxon>Unidentata</taxon>
        <taxon>Episquamata</taxon>
        <taxon>Toxicofera</taxon>
        <taxon>Serpentes</taxon>
        <taxon>Colubroidea</taxon>
        <taxon>Elapidae</taxon>
        <taxon>Laticaudinae</taxon>
        <taxon>Laticauda</taxon>
    </lineage>
</organism>
<dbReference type="InterPro" id="IPR051755">
    <property type="entry name" value="Ig-like_CS_Receptor"/>
</dbReference>
<dbReference type="Pfam" id="PF07686">
    <property type="entry name" value="V-set"/>
    <property type="match status" value="1"/>
</dbReference>
<dbReference type="GeneTree" id="ENSGT00960000186656"/>
<dbReference type="Proteomes" id="UP000694406">
    <property type="component" value="Unplaced"/>
</dbReference>
<dbReference type="InterPro" id="IPR013106">
    <property type="entry name" value="Ig_V-set"/>
</dbReference>
<keyword evidence="2" id="KW-0325">Glycoprotein</keyword>
<dbReference type="InterPro" id="IPR003599">
    <property type="entry name" value="Ig_sub"/>
</dbReference>
<dbReference type="SMART" id="SM00409">
    <property type="entry name" value="IG"/>
    <property type="match status" value="1"/>
</dbReference>
<dbReference type="PANTHER" id="PTHR19971">
    <property type="entry name" value="SIGNAL-REGULATORY PROTEIN BETA"/>
    <property type="match status" value="1"/>
</dbReference>
<evidence type="ECO:0000259" key="3">
    <source>
        <dbReference type="PROSITE" id="PS50835"/>
    </source>
</evidence>
<dbReference type="InterPro" id="IPR013783">
    <property type="entry name" value="Ig-like_fold"/>
</dbReference>
<name>A0A8C5WRM8_LATLA</name>
<evidence type="ECO:0000256" key="1">
    <source>
        <dbReference type="ARBA" id="ARBA00023157"/>
    </source>
</evidence>
<dbReference type="AlphaFoldDB" id="A0A8C5WRM8"/>
<dbReference type="InterPro" id="IPR007110">
    <property type="entry name" value="Ig-like_dom"/>
</dbReference>
<sequence length="152" mass="17175">SPVASWEKFPSIPRILWFNYNLGSSFSGVKAEDSWLSQPQRSVSVRIGDILHLKCQVFDNFTPGPVKWLLVEEPQWKLIYQDIQTDEVDERITRDYPNSNTDFTISIHNVTLEDAGTYCCVKEKRGLRGSEVLLGGSGTCVVVECECEQMVG</sequence>
<evidence type="ECO:0000313" key="5">
    <source>
        <dbReference type="Proteomes" id="UP000694406"/>
    </source>
</evidence>
<keyword evidence="1" id="KW-1015">Disulfide bond</keyword>
<evidence type="ECO:0000256" key="2">
    <source>
        <dbReference type="ARBA" id="ARBA00023180"/>
    </source>
</evidence>
<dbReference type="InterPro" id="IPR036179">
    <property type="entry name" value="Ig-like_dom_sf"/>
</dbReference>
<dbReference type="Ensembl" id="ENSLLTT00000009047.1">
    <property type="protein sequence ID" value="ENSLLTP00000008721.1"/>
    <property type="gene ID" value="ENSLLTG00000006654.1"/>
</dbReference>
<dbReference type="PROSITE" id="PS50835">
    <property type="entry name" value="IG_LIKE"/>
    <property type="match status" value="1"/>
</dbReference>
<keyword evidence="5" id="KW-1185">Reference proteome</keyword>
<reference evidence="4" key="1">
    <citation type="submission" date="2025-08" db="UniProtKB">
        <authorList>
            <consortium name="Ensembl"/>
        </authorList>
    </citation>
    <scope>IDENTIFICATION</scope>
</reference>
<dbReference type="Gene3D" id="2.60.40.10">
    <property type="entry name" value="Immunoglobulins"/>
    <property type="match status" value="1"/>
</dbReference>
<evidence type="ECO:0000313" key="4">
    <source>
        <dbReference type="Ensembl" id="ENSLLTP00000008721.1"/>
    </source>
</evidence>